<evidence type="ECO:0000313" key="1">
    <source>
        <dbReference type="EMBL" id="MPM83367.1"/>
    </source>
</evidence>
<protein>
    <submittedName>
        <fullName evidence="1">Uncharacterized protein</fullName>
    </submittedName>
</protein>
<reference evidence="1" key="1">
    <citation type="submission" date="2019-08" db="EMBL/GenBank/DDBJ databases">
        <authorList>
            <person name="Kucharzyk K."/>
            <person name="Murdoch R.W."/>
            <person name="Higgins S."/>
            <person name="Loffler F."/>
        </authorList>
    </citation>
    <scope>NUCLEOTIDE SEQUENCE</scope>
</reference>
<gene>
    <name evidence="1" type="ORF">SDC9_130431</name>
</gene>
<dbReference type="AlphaFoldDB" id="A0A645D2I0"/>
<accession>A0A645D2I0</accession>
<proteinExistence type="predicted"/>
<name>A0A645D2I0_9ZZZZ</name>
<sequence length="61" mass="6955">MSKVQITSRISRDKFNIDSIVFVLAITVGNTVVDNLRNNANQGILFHKKINETRTSDFNFI</sequence>
<organism evidence="1">
    <name type="scientific">bioreactor metagenome</name>
    <dbReference type="NCBI Taxonomy" id="1076179"/>
    <lineage>
        <taxon>unclassified sequences</taxon>
        <taxon>metagenomes</taxon>
        <taxon>ecological metagenomes</taxon>
    </lineage>
</organism>
<comment type="caution">
    <text evidence="1">The sequence shown here is derived from an EMBL/GenBank/DDBJ whole genome shotgun (WGS) entry which is preliminary data.</text>
</comment>
<dbReference type="EMBL" id="VSSQ01032179">
    <property type="protein sequence ID" value="MPM83367.1"/>
    <property type="molecule type" value="Genomic_DNA"/>
</dbReference>